<sequence>MERFCGHILPAVKNRVRPYEHLDNYIQRRAQMQAVSLKFNLPSLSKPRINFTYAHGEKFSSREKMYPEFNTIILGAPVCYRVEVNTQLMNQLGKYFGLVYAEELHLNGRGICARIDTNTMVRYGRFRLTGDGDRFRTASLIENSRHSRDNSFVRYELLPDANASIQDAPDVPVRRVQYGQLLDIYYVEFITDVANDVRVPFLLARVKECQTDGLDAALPENPLVIYRRIRSPEIIHLDAITYVIGRVEIAHNTWAIIDRSTNGARTQFVDPNGEPEDFE</sequence>
<evidence type="ECO:0000313" key="1">
    <source>
        <dbReference type="EMBL" id="CAE6386892.1"/>
    </source>
</evidence>
<gene>
    <name evidence="1" type="ORF">RDB_LOCUS28402</name>
</gene>
<dbReference type="EMBL" id="CAJMWT010001204">
    <property type="protein sequence ID" value="CAE6386892.1"/>
    <property type="molecule type" value="Genomic_DNA"/>
</dbReference>
<comment type="caution">
    <text evidence="1">The sequence shown here is derived from an EMBL/GenBank/DDBJ whole genome shotgun (WGS) entry which is preliminary data.</text>
</comment>
<organism evidence="1 2">
    <name type="scientific">Rhizoctonia solani</name>
    <dbReference type="NCBI Taxonomy" id="456999"/>
    <lineage>
        <taxon>Eukaryota</taxon>
        <taxon>Fungi</taxon>
        <taxon>Dikarya</taxon>
        <taxon>Basidiomycota</taxon>
        <taxon>Agaricomycotina</taxon>
        <taxon>Agaricomycetes</taxon>
        <taxon>Cantharellales</taxon>
        <taxon>Ceratobasidiaceae</taxon>
        <taxon>Rhizoctonia</taxon>
    </lineage>
</organism>
<protein>
    <submittedName>
        <fullName evidence="1">Uncharacterized protein</fullName>
    </submittedName>
</protein>
<dbReference type="AlphaFoldDB" id="A0A8H2WME2"/>
<dbReference type="Proteomes" id="UP000663843">
    <property type="component" value="Unassembled WGS sequence"/>
</dbReference>
<name>A0A8H2WME2_9AGAM</name>
<evidence type="ECO:0000313" key="2">
    <source>
        <dbReference type="Proteomes" id="UP000663843"/>
    </source>
</evidence>
<accession>A0A8H2WME2</accession>
<reference evidence="1" key="1">
    <citation type="submission" date="2021-01" db="EMBL/GenBank/DDBJ databases">
        <authorList>
            <person name="Kaushik A."/>
        </authorList>
    </citation>
    <scope>NUCLEOTIDE SEQUENCE</scope>
    <source>
        <strain evidence="1">AG2-2IIIB</strain>
    </source>
</reference>
<proteinExistence type="predicted"/>